<dbReference type="PROSITE" id="PS00280">
    <property type="entry name" value="BPTI_KUNITZ_1"/>
    <property type="match status" value="1"/>
</dbReference>
<dbReference type="Proteomes" id="UP000275846">
    <property type="component" value="Unassembled WGS sequence"/>
</dbReference>
<reference evidence="7" key="1">
    <citation type="submission" date="2016-06" db="UniProtKB">
        <authorList>
            <consortium name="WormBaseParasite"/>
        </authorList>
    </citation>
    <scope>IDENTIFICATION</scope>
</reference>
<evidence type="ECO:0000313" key="5">
    <source>
        <dbReference type="EMBL" id="VDL93530.1"/>
    </source>
</evidence>
<evidence type="ECO:0000256" key="3">
    <source>
        <dbReference type="ARBA" id="ARBA00023157"/>
    </source>
</evidence>
<dbReference type="Gene3D" id="4.10.410.10">
    <property type="entry name" value="Pancreatic trypsin inhibitor Kunitz domain"/>
    <property type="match status" value="1"/>
</dbReference>
<keyword evidence="2" id="KW-0722">Serine protease inhibitor</keyword>
<dbReference type="SUPFAM" id="SSF57362">
    <property type="entry name" value="BPTI-like"/>
    <property type="match status" value="1"/>
</dbReference>
<dbReference type="InterPro" id="IPR050098">
    <property type="entry name" value="TFPI/VKTCI-like"/>
</dbReference>
<organism evidence="7">
    <name type="scientific">Schistocephalus solidus</name>
    <name type="common">Tapeworm</name>
    <dbReference type="NCBI Taxonomy" id="70667"/>
    <lineage>
        <taxon>Eukaryota</taxon>
        <taxon>Metazoa</taxon>
        <taxon>Spiralia</taxon>
        <taxon>Lophotrochozoa</taxon>
        <taxon>Platyhelminthes</taxon>
        <taxon>Cestoda</taxon>
        <taxon>Eucestoda</taxon>
        <taxon>Diphyllobothriidea</taxon>
        <taxon>Diphyllobothriidae</taxon>
        <taxon>Schistocephalus</taxon>
    </lineage>
</organism>
<dbReference type="CDD" id="cd00109">
    <property type="entry name" value="Kunitz-type"/>
    <property type="match status" value="1"/>
</dbReference>
<dbReference type="PRINTS" id="PR00759">
    <property type="entry name" value="BASICPTASE"/>
</dbReference>
<feature type="domain" description="BPTI/Kunitz inhibitor" evidence="4">
    <location>
        <begin position="8"/>
        <end position="58"/>
    </location>
</feature>
<dbReference type="GO" id="GO:0004867">
    <property type="term" value="F:serine-type endopeptidase inhibitor activity"/>
    <property type="evidence" value="ECO:0007669"/>
    <property type="project" value="UniProtKB-KW"/>
</dbReference>
<evidence type="ECO:0000259" key="4">
    <source>
        <dbReference type="PROSITE" id="PS50279"/>
    </source>
</evidence>
<protein>
    <submittedName>
        <fullName evidence="7">BPTI/Kunitz inhibitor domain-containing protein</fullName>
    </submittedName>
</protein>
<dbReference type="Pfam" id="PF00014">
    <property type="entry name" value="Kunitz_BPTI"/>
    <property type="match status" value="1"/>
</dbReference>
<accession>A0A183SSE7</accession>
<gene>
    <name evidence="5" type="ORF">SSLN_LOCUS7145</name>
</gene>
<keyword evidence="6" id="KW-1185">Reference proteome</keyword>
<dbReference type="STRING" id="70667.A0A183SSE7"/>
<keyword evidence="3" id="KW-1015">Disulfide bond</keyword>
<dbReference type="PROSITE" id="PS50279">
    <property type="entry name" value="BPTI_KUNITZ_2"/>
    <property type="match status" value="1"/>
</dbReference>
<evidence type="ECO:0000313" key="6">
    <source>
        <dbReference type="Proteomes" id="UP000275846"/>
    </source>
</evidence>
<dbReference type="PANTHER" id="PTHR10083">
    <property type="entry name" value="KUNITZ-TYPE PROTEASE INHIBITOR-RELATED"/>
    <property type="match status" value="1"/>
</dbReference>
<dbReference type="PANTHER" id="PTHR10083:SF328">
    <property type="entry name" value="TISSUE FACTOR PATHWAY INHIBITOR"/>
    <property type="match status" value="1"/>
</dbReference>
<dbReference type="InterPro" id="IPR036880">
    <property type="entry name" value="Kunitz_BPTI_sf"/>
</dbReference>
<name>A0A183SSE7_SCHSO</name>
<dbReference type="InterPro" id="IPR020901">
    <property type="entry name" value="Prtase_inh_Kunz-CS"/>
</dbReference>
<reference evidence="5 6" key="2">
    <citation type="submission" date="2018-11" db="EMBL/GenBank/DDBJ databases">
        <authorList>
            <consortium name="Pathogen Informatics"/>
        </authorList>
    </citation>
    <scope>NUCLEOTIDE SEQUENCE [LARGE SCALE GENOMIC DNA]</scope>
    <source>
        <strain evidence="5 6">NST_G2</strain>
    </source>
</reference>
<dbReference type="FunFam" id="4.10.410.10:FF:000021">
    <property type="entry name" value="Serine protease inhibitor, putative"/>
    <property type="match status" value="1"/>
</dbReference>
<evidence type="ECO:0000313" key="7">
    <source>
        <dbReference type="WBParaSite" id="SSLN_0000738001-mRNA-1"/>
    </source>
</evidence>
<evidence type="ECO:0000256" key="1">
    <source>
        <dbReference type="ARBA" id="ARBA00022690"/>
    </source>
</evidence>
<dbReference type="InterPro" id="IPR002223">
    <property type="entry name" value="Kunitz_BPTI"/>
</dbReference>
<proteinExistence type="predicted"/>
<dbReference type="OrthoDB" id="4473401at2759"/>
<dbReference type="SMART" id="SM00131">
    <property type="entry name" value="KU"/>
    <property type="match status" value="1"/>
</dbReference>
<sequence>MVEGSEICNLLPDSGMCMGFMPRFYFDADAGTCQSFIYGGCGGNKNNFRTEQECLEACA</sequence>
<dbReference type="EMBL" id="UYSU01034008">
    <property type="protein sequence ID" value="VDL93530.1"/>
    <property type="molecule type" value="Genomic_DNA"/>
</dbReference>
<dbReference type="GO" id="GO:0005615">
    <property type="term" value="C:extracellular space"/>
    <property type="evidence" value="ECO:0007669"/>
    <property type="project" value="TreeGrafter"/>
</dbReference>
<dbReference type="WBParaSite" id="SSLN_0000738001-mRNA-1">
    <property type="protein sequence ID" value="SSLN_0000738001-mRNA-1"/>
    <property type="gene ID" value="SSLN_0000738001"/>
</dbReference>
<evidence type="ECO:0000256" key="2">
    <source>
        <dbReference type="ARBA" id="ARBA00022900"/>
    </source>
</evidence>
<keyword evidence="1" id="KW-0646">Protease inhibitor</keyword>
<dbReference type="AlphaFoldDB" id="A0A183SSE7"/>